<evidence type="ECO:0000313" key="4">
    <source>
        <dbReference type="Proteomes" id="UP000051574"/>
    </source>
</evidence>
<dbReference type="Proteomes" id="UP000051574">
    <property type="component" value="Unassembled WGS sequence"/>
</dbReference>
<dbReference type="GO" id="GO:0006525">
    <property type="term" value="P:arginine metabolic process"/>
    <property type="evidence" value="ECO:0007669"/>
    <property type="project" value="TreeGrafter"/>
</dbReference>
<accession>A0A0T6BA27</accession>
<dbReference type="PANTHER" id="PTHR12737:SF9">
    <property type="entry name" value="DIMETHYLARGININASE"/>
    <property type="match status" value="1"/>
</dbReference>
<evidence type="ECO:0000256" key="2">
    <source>
        <dbReference type="ARBA" id="ARBA00022801"/>
    </source>
</evidence>
<proteinExistence type="inferred from homology"/>
<keyword evidence="2" id="KW-0378">Hydrolase</keyword>
<keyword evidence="4" id="KW-1185">Reference proteome</keyword>
<protein>
    <submittedName>
        <fullName evidence="3">Uncharacterized protein</fullName>
    </submittedName>
</protein>
<evidence type="ECO:0000313" key="3">
    <source>
        <dbReference type="EMBL" id="KRT84185.1"/>
    </source>
</evidence>
<dbReference type="OrthoDB" id="10016839at2759"/>
<reference evidence="3 4" key="1">
    <citation type="submission" date="2015-09" db="EMBL/GenBank/DDBJ databases">
        <title>Draft genome of the scarab beetle Oryctes borbonicus.</title>
        <authorList>
            <person name="Meyer J.M."/>
            <person name="Markov G.V."/>
            <person name="Baskaran P."/>
            <person name="Herrmann M."/>
            <person name="Sommer R.J."/>
            <person name="Roedelsperger C."/>
        </authorList>
    </citation>
    <scope>NUCLEOTIDE SEQUENCE [LARGE SCALE GENOMIC DNA]</scope>
    <source>
        <strain evidence="3">OB123</strain>
        <tissue evidence="3">Whole animal</tissue>
    </source>
</reference>
<dbReference type="GO" id="GO:0016403">
    <property type="term" value="F:dimethylargininase activity"/>
    <property type="evidence" value="ECO:0007669"/>
    <property type="project" value="TreeGrafter"/>
</dbReference>
<dbReference type="InterPro" id="IPR033199">
    <property type="entry name" value="DDAH-like"/>
</dbReference>
<sequence length="104" mass="11675">MGGPNLLCIGAGKEAQEVLKRMEREATFSYQTLTLPEDQAANVLYLNGTLVHRTIEEIPHSFKVFSEKIDYPRRCINISQLAKTTSGLTSSCILVKRAKHIRNL</sequence>
<evidence type="ECO:0000256" key="1">
    <source>
        <dbReference type="ARBA" id="ARBA00008532"/>
    </source>
</evidence>
<organism evidence="3 4">
    <name type="scientific">Oryctes borbonicus</name>
    <dbReference type="NCBI Taxonomy" id="1629725"/>
    <lineage>
        <taxon>Eukaryota</taxon>
        <taxon>Metazoa</taxon>
        <taxon>Ecdysozoa</taxon>
        <taxon>Arthropoda</taxon>
        <taxon>Hexapoda</taxon>
        <taxon>Insecta</taxon>
        <taxon>Pterygota</taxon>
        <taxon>Neoptera</taxon>
        <taxon>Endopterygota</taxon>
        <taxon>Coleoptera</taxon>
        <taxon>Polyphaga</taxon>
        <taxon>Scarabaeiformia</taxon>
        <taxon>Scarabaeidae</taxon>
        <taxon>Dynastinae</taxon>
        <taxon>Oryctes</taxon>
    </lineage>
</organism>
<dbReference type="GO" id="GO:0045429">
    <property type="term" value="P:positive regulation of nitric oxide biosynthetic process"/>
    <property type="evidence" value="ECO:0007669"/>
    <property type="project" value="TreeGrafter"/>
</dbReference>
<dbReference type="AlphaFoldDB" id="A0A0T6BA27"/>
<comment type="similarity">
    <text evidence="1">Belongs to the DDAH family.</text>
</comment>
<dbReference type="GO" id="GO:0016597">
    <property type="term" value="F:amino acid binding"/>
    <property type="evidence" value="ECO:0007669"/>
    <property type="project" value="TreeGrafter"/>
</dbReference>
<dbReference type="Gene3D" id="3.75.10.10">
    <property type="entry name" value="L-arginine/glycine Amidinotransferase, Chain A"/>
    <property type="match status" value="1"/>
</dbReference>
<dbReference type="GO" id="GO:0000052">
    <property type="term" value="P:citrulline metabolic process"/>
    <property type="evidence" value="ECO:0007669"/>
    <property type="project" value="TreeGrafter"/>
</dbReference>
<name>A0A0T6BA27_9SCAR</name>
<comment type="caution">
    <text evidence="3">The sequence shown here is derived from an EMBL/GenBank/DDBJ whole genome shotgun (WGS) entry which is preliminary data.</text>
</comment>
<dbReference type="PANTHER" id="PTHR12737">
    <property type="entry name" value="DIMETHYLARGININE DIMETHYLAMINOHYDROLASE"/>
    <property type="match status" value="1"/>
</dbReference>
<gene>
    <name evidence="3" type="ORF">AMK59_396</name>
</gene>
<dbReference type="EMBL" id="LJIG01002755">
    <property type="protein sequence ID" value="KRT84185.1"/>
    <property type="molecule type" value="Genomic_DNA"/>
</dbReference>